<accession>A0A0L0UYH7</accession>
<sequence length="308" mass="33804">MSFPSRRVGPADDRMRPDDAAIRHHPTLADHIAHHRAQERVTQELLEQLRRNINLSANATVRHIQRANTSSAQTPTNNTNQDPFHAQMELTLQSLVDMDERVRNLFDAVIPEAGRINALEQPSMRNPHPPISSSDTDASPVGTEAELVEDQLPSRPVIESDGAPLNPESLPSNPPHQSLRTHTTTRNVFRESNGLANQVDRERIYALLHRIEHGTNNHTPNQVNHLSHPMGMGVGSVQANPEALASNLSVPGSVYPSSELLSQRLLHLTHQSPGQSRHLVHPPCALKSILSEVLTLTNAHSPGGPTAV</sequence>
<feature type="region of interest" description="Disordered" evidence="1">
    <location>
        <begin position="117"/>
        <end position="182"/>
    </location>
</feature>
<keyword evidence="3" id="KW-1185">Reference proteome</keyword>
<comment type="caution">
    <text evidence="2">The sequence shown here is derived from an EMBL/GenBank/DDBJ whole genome shotgun (WGS) entry which is preliminary data.</text>
</comment>
<gene>
    <name evidence="2" type="ORF">PSTG_14774</name>
</gene>
<proteinExistence type="predicted"/>
<dbReference type="EMBL" id="AJIL01000187">
    <property type="protein sequence ID" value="KNE91814.1"/>
    <property type="molecule type" value="Genomic_DNA"/>
</dbReference>
<dbReference type="Proteomes" id="UP000054564">
    <property type="component" value="Unassembled WGS sequence"/>
</dbReference>
<evidence type="ECO:0000313" key="3">
    <source>
        <dbReference type="Proteomes" id="UP000054564"/>
    </source>
</evidence>
<protein>
    <submittedName>
        <fullName evidence="2">Uncharacterized protein</fullName>
    </submittedName>
</protein>
<evidence type="ECO:0000256" key="1">
    <source>
        <dbReference type="SAM" id="MobiDB-lite"/>
    </source>
</evidence>
<evidence type="ECO:0000313" key="2">
    <source>
        <dbReference type="EMBL" id="KNE91814.1"/>
    </source>
</evidence>
<reference evidence="3" key="1">
    <citation type="submission" date="2014-03" db="EMBL/GenBank/DDBJ databases">
        <title>The Genome Sequence of Puccinia striiformis f. sp. tritici PST-78.</title>
        <authorList>
            <consortium name="The Broad Institute Genome Sequencing Platform"/>
            <person name="Cuomo C."/>
            <person name="Hulbert S."/>
            <person name="Chen X."/>
            <person name="Walker B."/>
            <person name="Young S.K."/>
            <person name="Zeng Q."/>
            <person name="Gargeya S."/>
            <person name="Fitzgerald M."/>
            <person name="Haas B."/>
            <person name="Abouelleil A."/>
            <person name="Alvarado L."/>
            <person name="Arachchi H.M."/>
            <person name="Berlin A.M."/>
            <person name="Chapman S.B."/>
            <person name="Goldberg J."/>
            <person name="Griggs A."/>
            <person name="Gujja S."/>
            <person name="Hansen M."/>
            <person name="Howarth C."/>
            <person name="Imamovic A."/>
            <person name="Larimer J."/>
            <person name="McCowan C."/>
            <person name="Montmayeur A."/>
            <person name="Murphy C."/>
            <person name="Neiman D."/>
            <person name="Pearson M."/>
            <person name="Priest M."/>
            <person name="Roberts A."/>
            <person name="Saif S."/>
            <person name="Shea T."/>
            <person name="Sisk P."/>
            <person name="Sykes S."/>
            <person name="Wortman J."/>
            <person name="Nusbaum C."/>
            <person name="Birren B."/>
        </authorList>
    </citation>
    <scope>NUCLEOTIDE SEQUENCE [LARGE SCALE GENOMIC DNA]</scope>
    <source>
        <strain evidence="3">race PST-78</strain>
    </source>
</reference>
<dbReference type="AlphaFoldDB" id="A0A0L0UYH7"/>
<name>A0A0L0UYH7_9BASI</name>
<organism evidence="2 3">
    <name type="scientific">Puccinia striiformis f. sp. tritici PST-78</name>
    <dbReference type="NCBI Taxonomy" id="1165861"/>
    <lineage>
        <taxon>Eukaryota</taxon>
        <taxon>Fungi</taxon>
        <taxon>Dikarya</taxon>
        <taxon>Basidiomycota</taxon>
        <taxon>Pucciniomycotina</taxon>
        <taxon>Pucciniomycetes</taxon>
        <taxon>Pucciniales</taxon>
        <taxon>Pucciniaceae</taxon>
        <taxon>Puccinia</taxon>
    </lineage>
</organism>